<feature type="transmembrane region" description="Helical" evidence="6">
    <location>
        <begin position="132"/>
        <end position="155"/>
    </location>
</feature>
<evidence type="ECO:0000259" key="7">
    <source>
        <dbReference type="PROSITE" id="PS50850"/>
    </source>
</evidence>
<name>A0ABS3K9N4_9PROT</name>
<feature type="transmembrane region" description="Helical" evidence="6">
    <location>
        <begin position="201"/>
        <end position="224"/>
    </location>
</feature>
<keyword evidence="9" id="KW-1185">Reference proteome</keyword>
<feature type="transmembrane region" description="Helical" evidence="6">
    <location>
        <begin position="236"/>
        <end position="258"/>
    </location>
</feature>
<dbReference type="PROSITE" id="PS50850">
    <property type="entry name" value="MFS"/>
    <property type="match status" value="1"/>
</dbReference>
<keyword evidence="4 6" id="KW-1133">Transmembrane helix</keyword>
<feature type="transmembrane region" description="Helical" evidence="6">
    <location>
        <begin position="43"/>
        <end position="62"/>
    </location>
</feature>
<protein>
    <submittedName>
        <fullName evidence="8">MFS transporter</fullName>
    </submittedName>
</protein>
<comment type="caution">
    <text evidence="8">The sequence shown here is derived from an EMBL/GenBank/DDBJ whole genome shotgun (WGS) entry which is preliminary data.</text>
</comment>
<reference evidence="8 9" key="1">
    <citation type="submission" date="2020-09" db="EMBL/GenBank/DDBJ databases">
        <title>Roseomonas.</title>
        <authorList>
            <person name="Zhu W."/>
        </authorList>
    </citation>
    <scope>NUCLEOTIDE SEQUENCE [LARGE SCALE GENOMIC DNA]</scope>
    <source>
        <strain evidence="8 9">1311</strain>
    </source>
</reference>
<evidence type="ECO:0000256" key="5">
    <source>
        <dbReference type="ARBA" id="ARBA00023136"/>
    </source>
</evidence>
<dbReference type="PANTHER" id="PTHR43124">
    <property type="entry name" value="PURINE EFFLUX PUMP PBUE"/>
    <property type="match status" value="1"/>
</dbReference>
<evidence type="ECO:0000256" key="6">
    <source>
        <dbReference type="SAM" id="Phobius"/>
    </source>
</evidence>
<evidence type="ECO:0000256" key="1">
    <source>
        <dbReference type="ARBA" id="ARBA00004651"/>
    </source>
</evidence>
<evidence type="ECO:0000256" key="4">
    <source>
        <dbReference type="ARBA" id="ARBA00022989"/>
    </source>
</evidence>
<dbReference type="EMBL" id="JACTNF010000003">
    <property type="protein sequence ID" value="MBO1073727.1"/>
    <property type="molecule type" value="Genomic_DNA"/>
</dbReference>
<feature type="transmembrane region" description="Helical" evidence="6">
    <location>
        <begin position="161"/>
        <end position="180"/>
    </location>
</feature>
<evidence type="ECO:0000256" key="2">
    <source>
        <dbReference type="ARBA" id="ARBA00022475"/>
    </source>
</evidence>
<dbReference type="Proteomes" id="UP001518990">
    <property type="component" value="Unassembled WGS sequence"/>
</dbReference>
<dbReference type="PANTHER" id="PTHR43124:SF3">
    <property type="entry name" value="CHLORAMPHENICOL EFFLUX PUMP RV0191"/>
    <property type="match status" value="1"/>
</dbReference>
<dbReference type="RefSeq" id="WP_207445324.1">
    <property type="nucleotide sequence ID" value="NZ_CP061091.1"/>
</dbReference>
<organism evidence="8 9">
    <name type="scientific">Roseomonas marmotae</name>
    <dbReference type="NCBI Taxonomy" id="2768161"/>
    <lineage>
        <taxon>Bacteria</taxon>
        <taxon>Pseudomonadati</taxon>
        <taxon>Pseudomonadota</taxon>
        <taxon>Alphaproteobacteria</taxon>
        <taxon>Acetobacterales</taxon>
        <taxon>Roseomonadaceae</taxon>
        <taxon>Roseomonas</taxon>
    </lineage>
</organism>
<feature type="transmembrane region" description="Helical" evidence="6">
    <location>
        <begin position="294"/>
        <end position="312"/>
    </location>
</feature>
<proteinExistence type="predicted"/>
<dbReference type="InterPro" id="IPR036259">
    <property type="entry name" value="MFS_trans_sf"/>
</dbReference>
<feature type="domain" description="Major facilitator superfamily (MFS) profile" evidence="7">
    <location>
        <begin position="8"/>
        <end position="379"/>
    </location>
</feature>
<accession>A0ABS3K9N4</accession>
<dbReference type="SUPFAM" id="SSF103473">
    <property type="entry name" value="MFS general substrate transporter"/>
    <property type="match status" value="1"/>
</dbReference>
<gene>
    <name evidence="8" type="ORF">IAI60_03810</name>
</gene>
<dbReference type="InterPro" id="IPR050189">
    <property type="entry name" value="MFS_Efflux_Transporters"/>
</dbReference>
<evidence type="ECO:0000256" key="3">
    <source>
        <dbReference type="ARBA" id="ARBA00022692"/>
    </source>
</evidence>
<dbReference type="InterPro" id="IPR011701">
    <property type="entry name" value="MFS"/>
</dbReference>
<keyword evidence="5 6" id="KW-0472">Membrane</keyword>
<feature type="transmembrane region" description="Helical" evidence="6">
    <location>
        <begin position="324"/>
        <end position="345"/>
    </location>
</feature>
<evidence type="ECO:0000313" key="9">
    <source>
        <dbReference type="Proteomes" id="UP001518990"/>
    </source>
</evidence>
<comment type="subcellular location">
    <subcellularLocation>
        <location evidence="1">Cell membrane</location>
        <topology evidence="1">Multi-pass membrane protein</topology>
    </subcellularLocation>
</comment>
<feature type="transmembrane region" description="Helical" evidence="6">
    <location>
        <begin position="270"/>
        <end position="288"/>
    </location>
</feature>
<feature type="transmembrane region" description="Helical" evidence="6">
    <location>
        <begin position="74"/>
        <end position="92"/>
    </location>
</feature>
<feature type="transmembrane region" description="Helical" evidence="6">
    <location>
        <begin position="98"/>
        <end position="120"/>
    </location>
</feature>
<feature type="transmembrane region" description="Helical" evidence="6">
    <location>
        <begin position="351"/>
        <end position="372"/>
    </location>
</feature>
<sequence length="389" mass="39268">MKGGRNLVAAAFALTALSYGLGRFAYGLLLPQIREDLALSSTAAGWIGGGAFATYCIGIVLASAAGSRLGERNMAMLAGLAATLGMGLVALASSVPVLAAAMALAGLSTGLTSPPLALAVARRFDEHNRAKANGMINAGTAAGIVLSGIAATAFTAAWRELYVLFALIGAAVTTWLRFALPAISSGQKVDEGASQHLARPGLVSLCAAASLMGASSTAVWTFGADLLRAELSLSEWHVAFAWIMLGFGGLVGSSTGILVKRFGIGPVHRLALLGMALCYGMLVVAASAPLLALAAMSLFGAAYIVSSGVLLIRGTFLLPDRPGLGLGIPFLAIAVGQAIGAPVFGAVLDSAGAGTALSMFAAMAFWAMIWGLEDVASPQECEEPNGSAP</sequence>
<keyword evidence="2" id="KW-1003">Cell membrane</keyword>
<keyword evidence="3 6" id="KW-0812">Transmembrane</keyword>
<dbReference type="Pfam" id="PF07690">
    <property type="entry name" value="MFS_1"/>
    <property type="match status" value="1"/>
</dbReference>
<evidence type="ECO:0000313" key="8">
    <source>
        <dbReference type="EMBL" id="MBO1073727.1"/>
    </source>
</evidence>
<dbReference type="Gene3D" id="1.20.1250.20">
    <property type="entry name" value="MFS general substrate transporter like domains"/>
    <property type="match status" value="2"/>
</dbReference>
<dbReference type="InterPro" id="IPR020846">
    <property type="entry name" value="MFS_dom"/>
</dbReference>